<dbReference type="EMBL" id="AFQF01002194">
    <property type="protein sequence ID" value="EGU82141.1"/>
    <property type="molecule type" value="Genomic_DNA"/>
</dbReference>
<reference evidence="1" key="1">
    <citation type="journal article" date="2012" name="Mol. Plant Microbe Interact.">
        <title>A highly conserved effector in Fusarium oxysporum is required for full virulence on Arabidopsis.</title>
        <authorList>
            <person name="Thatcher L.F."/>
            <person name="Gardiner D.M."/>
            <person name="Kazan K."/>
            <person name="Manners J."/>
        </authorList>
    </citation>
    <scope>NUCLEOTIDE SEQUENCE [LARGE SCALE GENOMIC DNA]</scope>
    <source>
        <strain evidence="1">Fo5176</strain>
    </source>
</reference>
<accession>F9FLR4</accession>
<proteinExistence type="predicted"/>
<evidence type="ECO:0000313" key="1">
    <source>
        <dbReference type="EMBL" id="EGU82141.1"/>
    </source>
</evidence>
<organism evidence="1">
    <name type="scientific">Fusarium oxysporum (strain Fo5176)</name>
    <name type="common">Fusarium vascular wilt</name>
    <dbReference type="NCBI Taxonomy" id="660025"/>
    <lineage>
        <taxon>Eukaryota</taxon>
        <taxon>Fungi</taxon>
        <taxon>Dikarya</taxon>
        <taxon>Ascomycota</taxon>
        <taxon>Pezizomycotina</taxon>
        <taxon>Sordariomycetes</taxon>
        <taxon>Hypocreomycetidae</taxon>
        <taxon>Hypocreales</taxon>
        <taxon>Nectriaceae</taxon>
        <taxon>Fusarium</taxon>
        <taxon>Fusarium oxysporum species complex</taxon>
    </lineage>
</organism>
<name>F9FLR4_FUSOF</name>
<gene>
    <name evidence="1" type="ORF">FOXB_07344</name>
</gene>
<dbReference type="AlphaFoldDB" id="F9FLR4"/>
<comment type="caution">
    <text evidence="1">The sequence shown here is derived from an EMBL/GenBank/DDBJ whole genome shotgun (WGS) entry which is preliminary data.</text>
</comment>
<sequence length="115" mass="13036">MVAGSPGSNLTCTMCRVAEGVVLVLHLYLPILASNRFSGCQREDFQALHYLRLIRSPVNTDPFYVAKTQNPERIACPYLSTRYMLPLEVHGDMEYTQQGIYVLLAYYSQMSDGYC</sequence>
<protein>
    <submittedName>
        <fullName evidence="1">Uncharacterized protein</fullName>
    </submittedName>
</protein>